<gene>
    <name evidence="1" type="ORF">TCLT_LOCUS583</name>
</gene>
<sequence>MSIYEYAGHLLAYANGPPSPQPYSYEIEYVTNKPNTEYNNQKQAEWNQEYNYGRNYKHSEGKEWGTGYNNRYSTGNDAKDEYQIMKILSPTSTMKNFAKEYSWIDSSFPITQISNSNLQYKSDNDFHQKTGSPIKHWYHWPSKNITWPNWVPIKGNNYVKQPAPWWNLGTQQTNNAPELKWFGSESDDNINNKKVKGNIIRKQNKQLLWSGSVGWKGDLGGFGEIPSPPWVSTPILGRCC</sequence>
<dbReference type="Proteomes" id="UP000276776">
    <property type="component" value="Unassembled WGS sequence"/>
</dbReference>
<dbReference type="WBParaSite" id="TCLT_0000058201-mRNA-1">
    <property type="protein sequence ID" value="TCLT_0000058201-mRNA-1"/>
    <property type="gene ID" value="TCLT_0000058201"/>
</dbReference>
<name>A0A0N5CKI5_THECL</name>
<proteinExistence type="predicted"/>
<reference evidence="1 2" key="2">
    <citation type="submission" date="2018-11" db="EMBL/GenBank/DDBJ databases">
        <authorList>
            <consortium name="Pathogen Informatics"/>
        </authorList>
    </citation>
    <scope>NUCLEOTIDE SEQUENCE [LARGE SCALE GENOMIC DNA]</scope>
</reference>
<evidence type="ECO:0000313" key="1">
    <source>
        <dbReference type="EMBL" id="VDM95609.1"/>
    </source>
</evidence>
<reference evidence="3" key="1">
    <citation type="submission" date="2016-04" db="UniProtKB">
        <authorList>
            <consortium name="WormBaseParasite"/>
        </authorList>
    </citation>
    <scope>IDENTIFICATION</scope>
</reference>
<accession>A0A0N5CKI5</accession>
<dbReference type="EMBL" id="UYYF01000046">
    <property type="protein sequence ID" value="VDM95609.1"/>
    <property type="molecule type" value="Genomic_DNA"/>
</dbReference>
<dbReference type="OMA" id="HSEGQEW"/>
<keyword evidence="2" id="KW-1185">Reference proteome</keyword>
<dbReference type="AlphaFoldDB" id="A0A0N5CKI5"/>
<evidence type="ECO:0000313" key="3">
    <source>
        <dbReference type="WBParaSite" id="TCLT_0000058201-mRNA-1"/>
    </source>
</evidence>
<protein>
    <submittedName>
        <fullName evidence="1 3">Uncharacterized protein</fullName>
    </submittedName>
</protein>
<dbReference type="OrthoDB" id="5816976at2759"/>
<evidence type="ECO:0000313" key="2">
    <source>
        <dbReference type="Proteomes" id="UP000276776"/>
    </source>
</evidence>
<organism evidence="3">
    <name type="scientific">Thelazia callipaeda</name>
    <name type="common">Oriental eyeworm</name>
    <name type="synonym">Parasitic nematode</name>
    <dbReference type="NCBI Taxonomy" id="103827"/>
    <lineage>
        <taxon>Eukaryota</taxon>
        <taxon>Metazoa</taxon>
        <taxon>Ecdysozoa</taxon>
        <taxon>Nematoda</taxon>
        <taxon>Chromadorea</taxon>
        <taxon>Rhabditida</taxon>
        <taxon>Spirurina</taxon>
        <taxon>Spiruromorpha</taxon>
        <taxon>Thelazioidea</taxon>
        <taxon>Thelaziidae</taxon>
        <taxon>Thelazia</taxon>
    </lineage>
</organism>
<dbReference type="STRING" id="103827.A0A0N5CKI5"/>